<name>A0A1W7CSQ2_9ACTN</name>
<dbReference type="Proteomes" id="UP000194218">
    <property type="component" value="Chromosome"/>
</dbReference>
<dbReference type="InterPro" id="IPR035093">
    <property type="entry name" value="RelE/ParE_toxin_dom_sf"/>
</dbReference>
<proteinExistence type="predicted"/>
<dbReference type="SUPFAM" id="SSF143011">
    <property type="entry name" value="RelE-like"/>
    <property type="match status" value="1"/>
</dbReference>
<evidence type="ECO:0008006" key="4">
    <source>
        <dbReference type="Google" id="ProtNLM"/>
    </source>
</evidence>
<dbReference type="Gene3D" id="3.30.2310.20">
    <property type="entry name" value="RelE-like"/>
    <property type="match status" value="1"/>
</dbReference>
<dbReference type="AlphaFoldDB" id="A0A1W7CSQ2"/>
<organism evidence="2 3">
    <name type="scientific">Streptomyces marincola</name>
    <dbReference type="NCBI Taxonomy" id="2878388"/>
    <lineage>
        <taxon>Bacteria</taxon>
        <taxon>Bacillati</taxon>
        <taxon>Actinomycetota</taxon>
        <taxon>Actinomycetes</taxon>
        <taxon>Kitasatosporales</taxon>
        <taxon>Streptomycetaceae</taxon>
        <taxon>Streptomyces</taxon>
    </lineage>
</organism>
<dbReference type="Pfam" id="PF05016">
    <property type="entry name" value="ParE_toxin"/>
    <property type="match status" value="1"/>
</dbReference>
<evidence type="ECO:0000313" key="3">
    <source>
        <dbReference type="Proteomes" id="UP000194218"/>
    </source>
</evidence>
<evidence type="ECO:0000313" key="2">
    <source>
        <dbReference type="EMBL" id="ARQ67843.1"/>
    </source>
</evidence>
<gene>
    <name evidence="2" type="ORF">CAG99_02440</name>
</gene>
<sequence>MSRVQWEEAAKRSFTRLRKEDRSAADQLLDNINLLARDPRPAGAHPYGADRLRIHVGLYRIMYRLVSEKPVIIAIEHIGRRR</sequence>
<dbReference type="InterPro" id="IPR007712">
    <property type="entry name" value="RelE/ParE_toxin"/>
</dbReference>
<keyword evidence="3" id="KW-1185">Reference proteome</keyword>
<dbReference type="EMBL" id="CP021121">
    <property type="protein sequence ID" value="ARQ67843.1"/>
    <property type="molecule type" value="Genomic_DNA"/>
</dbReference>
<dbReference type="RefSeq" id="WP_086157366.1">
    <property type="nucleotide sequence ID" value="NZ_CP021121.1"/>
</dbReference>
<dbReference type="OrthoDB" id="9812706at2"/>
<dbReference type="KEGG" id="smao:CAG99_02440"/>
<protein>
    <recommendedName>
        <fullName evidence="4">Type II toxin-antitoxin system RelE/ParE family toxin</fullName>
    </recommendedName>
</protein>
<accession>A0A1W7CSQ2</accession>
<evidence type="ECO:0000256" key="1">
    <source>
        <dbReference type="ARBA" id="ARBA00022649"/>
    </source>
</evidence>
<reference evidence="2 3" key="1">
    <citation type="submission" date="2017-05" db="EMBL/GenBank/DDBJ databases">
        <title>Complete genome sequence of Streptomyces sp. SCSIO 03032 revealed the diverse biosynthetic pathways for its bioactive secondary metabolites.</title>
        <authorList>
            <person name="Ma L."/>
            <person name="Zhu Y."/>
            <person name="Zhang W."/>
            <person name="Zhang G."/>
            <person name="Tian X."/>
            <person name="Zhang S."/>
            <person name="Zhang C."/>
        </authorList>
    </citation>
    <scope>NUCLEOTIDE SEQUENCE [LARGE SCALE GENOMIC DNA]</scope>
    <source>
        <strain evidence="2 3">SCSIO 03032</strain>
    </source>
</reference>
<keyword evidence="1" id="KW-1277">Toxin-antitoxin system</keyword>